<evidence type="ECO:0000313" key="2">
    <source>
        <dbReference type="Proteomes" id="UP000070260"/>
    </source>
</evidence>
<gene>
    <name evidence="1" type="ORF">JFP838_pA0319</name>
</gene>
<organism evidence="1 2">
    <name type="scientific">Clostridium perfringens</name>
    <dbReference type="NCBI Taxonomy" id="1502"/>
    <lineage>
        <taxon>Bacteria</taxon>
        <taxon>Bacillati</taxon>
        <taxon>Bacillota</taxon>
        <taxon>Clostridia</taxon>
        <taxon>Eubacteriales</taxon>
        <taxon>Clostridiaceae</taxon>
        <taxon>Clostridium</taxon>
    </lineage>
</organism>
<protein>
    <submittedName>
        <fullName evidence="1">Uncharacterized protein</fullName>
    </submittedName>
</protein>
<evidence type="ECO:0000313" key="1">
    <source>
        <dbReference type="EMBL" id="AMN31235.1"/>
    </source>
</evidence>
<geneLocation type="plasmid" evidence="1 2">
    <name>pJFP838A</name>
</geneLocation>
<dbReference type="EMBL" id="CP013615">
    <property type="protein sequence ID" value="AMN31235.1"/>
    <property type="molecule type" value="Genomic_DNA"/>
</dbReference>
<dbReference type="Proteomes" id="UP000070260">
    <property type="component" value="Plasmid pJFP838A"/>
</dbReference>
<sequence>MEKRSKELLKMLERQFLKDDFNDGAMGKPFNQKENRKYTEELLNLNLIERRNCILEMYQLPKQRRKELKMKELINVIRENEEGKKKLSFKDFKKDLMFQIKEDINTQEMYEEYLMDDVENPLSFNEYTNEVFNMKIDEIKNGYSIEILGDTYYKSMI</sequence>
<reference evidence="1 2" key="1">
    <citation type="journal article" date="2016" name="PLoS ONE">
        <title>Plasmid Characterization and Chromosome Analysis of Two netF+ Clostridium perfringens Isolates Associated with Foal and Canine Necrotizing Enteritis.</title>
        <authorList>
            <person name="Mehdizadeh Gohari I."/>
            <person name="Kropinski A.M."/>
            <person name="Weese S.J."/>
            <person name="Parreira V.R."/>
            <person name="Whitehead A.E."/>
            <person name="Boerlin P."/>
            <person name="Prescott J.F."/>
        </authorList>
    </citation>
    <scope>NUCLEOTIDE SEQUENCE [LARGE SCALE GENOMIC DNA]</scope>
    <source>
        <strain evidence="1 2">JP838</strain>
        <plasmid evidence="2">Plasmid pJFP838A</plasmid>
    </source>
</reference>
<proteinExistence type="predicted"/>
<dbReference type="AlphaFoldDB" id="A0A140GRS6"/>
<keyword evidence="1" id="KW-0614">Plasmid</keyword>
<accession>A0A140GRS6</accession>
<dbReference type="RefSeq" id="WP_061429822.1">
    <property type="nucleotide sequence ID" value="NZ_CATNZX010000014.1"/>
</dbReference>
<dbReference type="PATRIC" id="fig|1502.177.peg.3528"/>
<name>A0A140GRS6_CLOPF</name>